<gene>
    <name evidence="12" type="ORF">SAMN04488556_2286</name>
</gene>
<evidence type="ECO:0000256" key="2">
    <source>
        <dbReference type="ARBA" id="ARBA00022723"/>
    </source>
</evidence>
<dbReference type="PANTHER" id="PTHR34699:SF2">
    <property type="entry name" value="NON-CANONICAL PURINE NTP PHOSPHATASE_PRRC1 DOMAIN-CONTAINING PROTEIN"/>
    <property type="match status" value="1"/>
</dbReference>
<keyword evidence="4 10" id="KW-0378">Hydrolase</keyword>
<protein>
    <recommendedName>
        <fullName evidence="10">Probable inosine/xanthosine triphosphatase</fullName>
        <shortName evidence="10">ITPase/XTPase</shortName>
        <ecNumber evidence="10">3.6.1.73</ecNumber>
    </recommendedName>
    <alternativeName>
        <fullName evidence="10">Non-canonical purine NTP phosphatase</fullName>
    </alternativeName>
    <alternativeName>
        <fullName evidence="10">Non-standard purine NTP phosphatase</fullName>
    </alternativeName>
    <alternativeName>
        <fullName evidence="10">Nucleoside-triphosphate phosphatase</fullName>
        <shortName evidence="10">NTPase</shortName>
    </alternativeName>
</protein>
<evidence type="ECO:0000256" key="4">
    <source>
        <dbReference type="ARBA" id="ARBA00022801"/>
    </source>
</evidence>
<comment type="similarity">
    <text evidence="10">Belongs to the YjjX NTPase family.</text>
</comment>
<evidence type="ECO:0000256" key="10">
    <source>
        <dbReference type="HAMAP-Rule" id="MF_00648"/>
    </source>
</evidence>
<dbReference type="GO" id="GO:0046872">
    <property type="term" value="F:metal ion binding"/>
    <property type="evidence" value="ECO:0007669"/>
    <property type="project" value="UniProtKB-KW"/>
</dbReference>
<feature type="binding site" evidence="10">
    <location>
        <position position="101"/>
    </location>
    <ligand>
        <name>Mg(2+)</name>
        <dbReference type="ChEBI" id="CHEBI:18420"/>
    </ligand>
</feature>
<comment type="catalytic activity">
    <reaction evidence="9 10">
        <text>XTP + H2O = XDP + phosphate + H(+)</text>
        <dbReference type="Rhea" id="RHEA:28406"/>
        <dbReference type="ChEBI" id="CHEBI:15377"/>
        <dbReference type="ChEBI" id="CHEBI:15378"/>
        <dbReference type="ChEBI" id="CHEBI:43474"/>
        <dbReference type="ChEBI" id="CHEBI:59884"/>
        <dbReference type="ChEBI" id="CHEBI:61314"/>
        <dbReference type="EC" id="3.6.1.73"/>
    </reaction>
</comment>
<name>A0A1I6RWT5_9EURY</name>
<dbReference type="FunFam" id="3.90.950.10:FF:000002">
    <property type="entry name" value="Inosine/xanthosine triphosphatase"/>
    <property type="match status" value="1"/>
</dbReference>
<feature type="binding site" evidence="10">
    <location>
        <begin position="101"/>
        <end position="102"/>
    </location>
    <ligand>
        <name>substrate</name>
    </ligand>
</feature>
<keyword evidence="6 10" id="KW-0546">Nucleotide metabolism</keyword>
<dbReference type="InterPro" id="IPR026533">
    <property type="entry name" value="NTPase/PRRC1"/>
</dbReference>
<proteinExistence type="inferred from homology"/>
<dbReference type="EC" id="3.6.1.73" evidence="10"/>
<dbReference type="InterPro" id="IPR050299">
    <property type="entry name" value="YjjX_NTPase"/>
</dbReference>
<reference evidence="13" key="1">
    <citation type="submission" date="2016-10" db="EMBL/GenBank/DDBJ databases">
        <authorList>
            <person name="Varghese N."/>
            <person name="Submissions S."/>
        </authorList>
    </citation>
    <scope>NUCLEOTIDE SEQUENCE [LARGE SCALE GENOMIC DNA]</scope>
    <source>
        <strain evidence="13">DSM 22427</strain>
    </source>
</reference>
<evidence type="ECO:0000256" key="8">
    <source>
        <dbReference type="ARBA" id="ARBA00048174"/>
    </source>
</evidence>
<comment type="cofactor">
    <cofactor evidence="10">
        <name>Mg(2+)</name>
        <dbReference type="ChEBI" id="CHEBI:18420"/>
    </cofactor>
    <cofactor evidence="10">
        <name>Mn(2+)</name>
        <dbReference type="ChEBI" id="CHEBI:29035"/>
    </cofactor>
    <text evidence="10">Binds 1 divalent metal cation per subunit; can use either Mg(2+) or Mn(2+).</text>
</comment>
<comment type="function">
    <text evidence="10">Phosphatase that hydrolyzes non-canonical purine nucleotides such as XTP and ITP to their respective diphosphate derivatives. Probably excludes non-canonical purines from DNA/RNA precursor pool, thus preventing their incorporation into DNA/RNA and avoiding chromosomal lesions.</text>
</comment>
<evidence type="ECO:0000256" key="7">
    <source>
        <dbReference type="ARBA" id="ARBA00023211"/>
    </source>
</evidence>
<evidence type="ECO:0000259" key="11">
    <source>
        <dbReference type="Pfam" id="PF01931"/>
    </source>
</evidence>
<dbReference type="Gene3D" id="3.90.950.10">
    <property type="match status" value="1"/>
</dbReference>
<keyword evidence="13" id="KW-1185">Reference proteome</keyword>
<dbReference type="GO" id="GO:0006772">
    <property type="term" value="P:thiamine metabolic process"/>
    <property type="evidence" value="ECO:0007669"/>
    <property type="project" value="TreeGrafter"/>
</dbReference>
<evidence type="ECO:0000256" key="6">
    <source>
        <dbReference type="ARBA" id="ARBA00023080"/>
    </source>
</evidence>
<comment type="catalytic activity">
    <reaction evidence="8 10">
        <text>ITP + H2O = IDP + phosphate + H(+)</text>
        <dbReference type="Rhea" id="RHEA:28330"/>
        <dbReference type="ChEBI" id="CHEBI:15377"/>
        <dbReference type="ChEBI" id="CHEBI:15378"/>
        <dbReference type="ChEBI" id="CHEBI:43474"/>
        <dbReference type="ChEBI" id="CHEBI:58280"/>
        <dbReference type="ChEBI" id="CHEBI:61402"/>
        <dbReference type="EC" id="3.6.1.73"/>
    </reaction>
</comment>
<dbReference type="GO" id="GO:0009117">
    <property type="term" value="P:nucleotide metabolic process"/>
    <property type="evidence" value="ECO:0007669"/>
    <property type="project" value="UniProtKB-KW"/>
</dbReference>
<keyword evidence="5 10" id="KW-0460">Magnesium</keyword>
<keyword evidence="2 10" id="KW-0479">Metal-binding</keyword>
<feature type="domain" description="Non-canonical purine NTP phosphatase/PRRC1" evidence="11">
    <location>
        <begin position="45"/>
        <end position="205"/>
    </location>
</feature>
<dbReference type="InterPro" id="IPR002786">
    <property type="entry name" value="Non_canon_purine_NTPase"/>
</dbReference>
<accession>A0A1I6RWT5</accession>
<dbReference type="PANTHER" id="PTHR34699">
    <property type="match status" value="1"/>
</dbReference>
<sequence>MNYQNIQIRIGRRVDDVSTIRSVRPAESKVHNDHAPFSSMHVAVGSTNPVKQRAVERTLAEFDADVVPVAVDSGVSEQPSSVEETITGAKNRARGALEETDADYGVGLEGGATRFEYAPGARLVMWACVTDGERLEVAGGPSLRLPDSVGARLDAGEELGPIMDDRLGTENVAEAEGAAGALTGGLTSRARALSEAVACAFGPFVTTHYEGGRVGRR</sequence>
<evidence type="ECO:0000256" key="5">
    <source>
        <dbReference type="ARBA" id="ARBA00022842"/>
    </source>
</evidence>
<evidence type="ECO:0000313" key="12">
    <source>
        <dbReference type="EMBL" id="SFS69152.1"/>
    </source>
</evidence>
<evidence type="ECO:0000256" key="1">
    <source>
        <dbReference type="ARBA" id="ARBA00001936"/>
    </source>
</evidence>
<dbReference type="InterPro" id="IPR029001">
    <property type="entry name" value="ITPase-like_fam"/>
</dbReference>
<feature type="binding site" evidence="10">
    <location>
        <position position="72"/>
    </location>
    <ligand>
        <name>Mg(2+)</name>
        <dbReference type="ChEBI" id="CHEBI:18420"/>
    </ligand>
</feature>
<evidence type="ECO:0000313" key="13">
    <source>
        <dbReference type="Proteomes" id="UP000199199"/>
    </source>
</evidence>
<dbReference type="SUPFAM" id="SSF52972">
    <property type="entry name" value="ITPase-like"/>
    <property type="match status" value="1"/>
</dbReference>
<feature type="binding site" evidence="10">
    <location>
        <begin position="46"/>
        <end position="51"/>
    </location>
    <ligand>
        <name>substrate</name>
    </ligand>
</feature>
<evidence type="ECO:0000256" key="3">
    <source>
        <dbReference type="ARBA" id="ARBA00022741"/>
    </source>
</evidence>
<evidence type="ECO:0000256" key="9">
    <source>
        <dbReference type="ARBA" id="ARBA00048781"/>
    </source>
</evidence>
<dbReference type="Pfam" id="PF01931">
    <property type="entry name" value="NTPase_I-T"/>
    <property type="match status" value="1"/>
</dbReference>
<dbReference type="HAMAP" id="MF_00648">
    <property type="entry name" value="Non_canon_purine_NTPase_YjjX"/>
    <property type="match status" value="1"/>
</dbReference>
<dbReference type="GO" id="GO:0103023">
    <property type="term" value="F:ITPase activity"/>
    <property type="evidence" value="ECO:0007669"/>
    <property type="project" value="UniProtKB-EC"/>
</dbReference>
<dbReference type="Proteomes" id="UP000199199">
    <property type="component" value="Unassembled WGS sequence"/>
</dbReference>
<keyword evidence="7 10" id="KW-0464">Manganese</keyword>
<organism evidence="12 13">
    <name type="scientific">Halostagnicola kamekurae</name>
    <dbReference type="NCBI Taxonomy" id="619731"/>
    <lineage>
        <taxon>Archaea</taxon>
        <taxon>Methanobacteriati</taxon>
        <taxon>Methanobacteriota</taxon>
        <taxon>Stenosarchaea group</taxon>
        <taxon>Halobacteria</taxon>
        <taxon>Halobacteriales</taxon>
        <taxon>Natrialbaceae</taxon>
        <taxon>Halostagnicola</taxon>
    </lineage>
</organism>
<comment type="cofactor">
    <cofactor evidence="1">
        <name>Mn(2+)</name>
        <dbReference type="ChEBI" id="CHEBI:29035"/>
    </cofactor>
</comment>
<dbReference type="GO" id="GO:0000166">
    <property type="term" value="F:nucleotide binding"/>
    <property type="evidence" value="ECO:0007669"/>
    <property type="project" value="UniProtKB-KW"/>
</dbReference>
<keyword evidence="3 10" id="KW-0547">Nucleotide-binding</keyword>
<dbReference type="EMBL" id="FOZS01000002">
    <property type="protein sequence ID" value="SFS69152.1"/>
    <property type="molecule type" value="Genomic_DNA"/>
</dbReference>
<comment type="subunit">
    <text evidence="10">Homodimer.</text>
</comment>
<dbReference type="AlphaFoldDB" id="A0A1I6RWT5"/>